<name>A0ABQ1SCI8_9SPHN</name>
<dbReference type="Proteomes" id="UP000619041">
    <property type="component" value="Unassembled WGS sequence"/>
</dbReference>
<accession>A0ABQ1SCI8</accession>
<sequence>MNTRARIILSALLGSAVLASAMPAQAQVYSQNHDRYEQRRDYNDRYDRYDRYDRGEANAIRVQIEQLEQRVRHLDNRDRISEREAATLRRAASDLRYQYRNYARDGLSRGESRILRDRIQRLHQRVAYERRDNDGRRW</sequence>
<gene>
    <name evidence="3" type="ORF">GCM10011515_20600</name>
</gene>
<protein>
    <submittedName>
        <fullName evidence="3">Uncharacterized protein</fullName>
    </submittedName>
</protein>
<organism evidence="3 4">
    <name type="scientific">Tsuneonella deserti</name>
    <dbReference type="NCBI Taxonomy" id="2035528"/>
    <lineage>
        <taxon>Bacteria</taxon>
        <taxon>Pseudomonadati</taxon>
        <taxon>Pseudomonadota</taxon>
        <taxon>Alphaproteobacteria</taxon>
        <taxon>Sphingomonadales</taxon>
        <taxon>Erythrobacteraceae</taxon>
        <taxon>Tsuneonella</taxon>
    </lineage>
</organism>
<reference evidence="4" key="1">
    <citation type="journal article" date="2019" name="Int. J. Syst. Evol. Microbiol.">
        <title>The Global Catalogue of Microorganisms (GCM) 10K type strain sequencing project: providing services to taxonomists for standard genome sequencing and annotation.</title>
        <authorList>
            <consortium name="The Broad Institute Genomics Platform"/>
            <consortium name="The Broad Institute Genome Sequencing Center for Infectious Disease"/>
            <person name="Wu L."/>
            <person name="Ma J."/>
        </authorList>
    </citation>
    <scope>NUCLEOTIDE SEQUENCE [LARGE SCALE GENOMIC DNA]</scope>
    <source>
        <strain evidence="4">CGMCC 1.15959</strain>
    </source>
</reference>
<proteinExistence type="predicted"/>
<feature type="coiled-coil region" evidence="1">
    <location>
        <begin position="57"/>
        <end position="84"/>
    </location>
</feature>
<dbReference type="RefSeq" id="WP_188645057.1">
    <property type="nucleotide sequence ID" value="NZ_BMKL01000001.1"/>
</dbReference>
<feature type="chain" id="PRO_5046454836" evidence="2">
    <location>
        <begin position="27"/>
        <end position="138"/>
    </location>
</feature>
<evidence type="ECO:0000313" key="3">
    <source>
        <dbReference type="EMBL" id="GGE00693.1"/>
    </source>
</evidence>
<dbReference type="EMBL" id="BMKL01000001">
    <property type="protein sequence ID" value="GGE00693.1"/>
    <property type="molecule type" value="Genomic_DNA"/>
</dbReference>
<comment type="caution">
    <text evidence="3">The sequence shown here is derived from an EMBL/GenBank/DDBJ whole genome shotgun (WGS) entry which is preliminary data.</text>
</comment>
<feature type="signal peptide" evidence="2">
    <location>
        <begin position="1"/>
        <end position="26"/>
    </location>
</feature>
<keyword evidence="2" id="KW-0732">Signal</keyword>
<evidence type="ECO:0000256" key="1">
    <source>
        <dbReference type="SAM" id="Coils"/>
    </source>
</evidence>
<keyword evidence="4" id="KW-1185">Reference proteome</keyword>
<evidence type="ECO:0000313" key="4">
    <source>
        <dbReference type="Proteomes" id="UP000619041"/>
    </source>
</evidence>
<keyword evidence="1" id="KW-0175">Coiled coil</keyword>
<evidence type="ECO:0000256" key="2">
    <source>
        <dbReference type="SAM" id="SignalP"/>
    </source>
</evidence>